<dbReference type="AlphaFoldDB" id="A0ABD3PHD3"/>
<evidence type="ECO:0008006" key="14">
    <source>
        <dbReference type="Google" id="ProtNLM"/>
    </source>
</evidence>
<feature type="transmembrane region" description="Helical" evidence="9">
    <location>
        <begin position="133"/>
        <end position="154"/>
    </location>
</feature>
<dbReference type="SUPFAM" id="SSF90123">
    <property type="entry name" value="ABC transporter transmembrane region"/>
    <property type="match status" value="1"/>
</dbReference>
<dbReference type="Gene3D" id="1.20.1560.10">
    <property type="entry name" value="ABC transporter type 1, transmembrane domain"/>
    <property type="match status" value="1"/>
</dbReference>
<dbReference type="PROSITE" id="PS50893">
    <property type="entry name" value="ABC_TRANSPORTER_2"/>
    <property type="match status" value="1"/>
</dbReference>
<evidence type="ECO:0000256" key="9">
    <source>
        <dbReference type="SAM" id="Phobius"/>
    </source>
</evidence>
<evidence type="ECO:0000313" key="12">
    <source>
        <dbReference type="EMBL" id="KAL3787084.1"/>
    </source>
</evidence>
<feature type="domain" description="ABC transmembrane type-1" evidence="11">
    <location>
        <begin position="96"/>
        <end position="401"/>
    </location>
</feature>
<feature type="domain" description="ABC transporter" evidence="10">
    <location>
        <begin position="477"/>
        <end position="728"/>
    </location>
</feature>
<evidence type="ECO:0000256" key="2">
    <source>
        <dbReference type="ARBA" id="ARBA00022448"/>
    </source>
</evidence>
<evidence type="ECO:0000256" key="3">
    <source>
        <dbReference type="ARBA" id="ARBA00022692"/>
    </source>
</evidence>
<dbReference type="InterPro" id="IPR011527">
    <property type="entry name" value="ABC1_TM_dom"/>
</dbReference>
<comment type="caution">
    <text evidence="12">The sequence shown here is derived from an EMBL/GenBank/DDBJ whole genome shotgun (WGS) entry which is preliminary data.</text>
</comment>
<evidence type="ECO:0000256" key="8">
    <source>
        <dbReference type="SAM" id="MobiDB-lite"/>
    </source>
</evidence>
<dbReference type="PANTHER" id="PTHR11384:SF59">
    <property type="entry name" value="LYSOSOMAL COBALAMIN TRANSPORTER ABCD4"/>
    <property type="match status" value="1"/>
</dbReference>
<organism evidence="12 13">
    <name type="scientific">Cyclotella cryptica</name>
    <dbReference type="NCBI Taxonomy" id="29204"/>
    <lineage>
        <taxon>Eukaryota</taxon>
        <taxon>Sar</taxon>
        <taxon>Stramenopiles</taxon>
        <taxon>Ochrophyta</taxon>
        <taxon>Bacillariophyta</taxon>
        <taxon>Coscinodiscophyceae</taxon>
        <taxon>Thalassiosirophycidae</taxon>
        <taxon>Stephanodiscales</taxon>
        <taxon>Stephanodiscaceae</taxon>
        <taxon>Cyclotella</taxon>
    </lineage>
</organism>
<keyword evidence="4" id="KW-0547">Nucleotide-binding</keyword>
<dbReference type="InterPro" id="IPR017871">
    <property type="entry name" value="ABC_transporter-like_CS"/>
</dbReference>
<dbReference type="InterPro" id="IPR027417">
    <property type="entry name" value="P-loop_NTPase"/>
</dbReference>
<keyword evidence="3 9" id="KW-0812">Transmembrane</keyword>
<dbReference type="Proteomes" id="UP001516023">
    <property type="component" value="Unassembled WGS sequence"/>
</dbReference>
<evidence type="ECO:0000256" key="5">
    <source>
        <dbReference type="ARBA" id="ARBA00022840"/>
    </source>
</evidence>
<keyword evidence="2" id="KW-0813">Transport</keyword>
<dbReference type="Gene3D" id="3.40.50.300">
    <property type="entry name" value="P-loop containing nucleotide triphosphate hydrolases"/>
    <property type="match status" value="1"/>
</dbReference>
<gene>
    <name evidence="12" type="ORF">HJC23_011768</name>
</gene>
<evidence type="ECO:0000256" key="6">
    <source>
        <dbReference type="ARBA" id="ARBA00022989"/>
    </source>
</evidence>
<dbReference type="PROSITE" id="PS50929">
    <property type="entry name" value="ABC_TM1F"/>
    <property type="match status" value="1"/>
</dbReference>
<dbReference type="InterPro" id="IPR003439">
    <property type="entry name" value="ABC_transporter-like_ATP-bd"/>
</dbReference>
<feature type="region of interest" description="Disordered" evidence="8">
    <location>
        <begin position="24"/>
        <end position="64"/>
    </location>
</feature>
<accession>A0ABD3PHD3</accession>
<dbReference type="InterPro" id="IPR050835">
    <property type="entry name" value="ABC_transporter_sub-D"/>
</dbReference>
<evidence type="ECO:0000259" key="10">
    <source>
        <dbReference type="PROSITE" id="PS50893"/>
    </source>
</evidence>
<keyword evidence="6 9" id="KW-1133">Transmembrane helix</keyword>
<evidence type="ECO:0000259" key="11">
    <source>
        <dbReference type="PROSITE" id="PS50929"/>
    </source>
</evidence>
<evidence type="ECO:0000256" key="7">
    <source>
        <dbReference type="ARBA" id="ARBA00023136"/>
    </source>
</evidence>
<dbReference type="SMART" id="SM00382">
    <property type="entry name" value="AAA"/>
    <property type="match status" value="1"/>
</dbReference>
<comment type="similarity">
    <text evidence="1">Belongs to the ABC transporter superfamily. ABCD family. Peroxisomal fatty acyl CoA transporter (TC 3.A.1.203) subfamily.</text>
</comment>
<dbReference type="GO" id="GO:0005524">
    <property type="term" value="F:ATP binding"/>
    <property type="evidence" value="ECO:0007669"/>
    <property type="project" value="UniProtKB-KW"/>
</dbReference>
<feature type="transmembrane region" description="Helical" evidence="9">
    <location>
        <begin position="92"/>
        <end position="113"/>
    </location>
</feature>
<evidence type="ECO:0000313" key="13">
    <source>
        <dbReference type="Proteomes" id="UP001516023"/>
    </source>
</evidence>
<dbReference type="EMBL" id="JABMIG020000182">
    <property type="protein sequence ID" value="KAL3787084.1"/>
    <property type="molecule type" value="Genomic_DNA"/>
</dbReference>
<feature type="transmembrane region" description="Helical" evidence="9">
    <location>
        <begin position="231"/>
        <end position="252"/>
    </location>
</feature>
<evidence type="ECO:0000256" key="1">
    <source>
        <dbReference type="ARBA" id="ARBA00008575"/>
    </source>
</evidence>
<name>A0ABD3PHD3_9STRA</name>
<dbReference type="InterPro" id="IPR003593">
    <property type="entry name" value="AAA+_ATPase"/>
</dbReference>
<sequence>MLLAMDEESLQAALLGDAAAEAPSTTKVPDLSGNADNGTDTDPSFVTKNSSISSTTPMNRSQLSSQSKLRRLLYAFRTMSAPYFRESREGKCLFGLLFVIILVSCAGKVYLSYQVNYFYSALVDKDIEKFWEVMLVFAIAMVCFVPVDVAYAFVQIRLNIAWRKWLTKRALKLYFHNKAYYSLERKSPTRPMTLDESIDYYDAAANKKTKQVDNPDQRIQEDVNSFTTYSLSYFSVIVESFVDLISFSILLGSIMPELFIGLILFASFGTILTIIIGKQLVRLNFENLQREADFRFSLVRVRENAESIAFYSGERVEEKETDRRLLRVIDNSSLINMAQMRLNFFTISYNRLTWILPLMIVAPEYFAGIVEFGVVQQARVAFDHILGDLSLVISEFTSIAQFSAGIERLYSFLNAMQEIDGDRTKGDDTFLQDPGCGDDNTHVETDTPTISESFSTAITVKDIELPASSSLVHADILVISNLQLATPDNKRVLLQNLNLSLPEGKNLLIVGVSGAGKSSLLRAVAGLWSTGDGLISRPNKEHICFLPQRPYCPPGTLRDQLLYPSTILNDDGSPDSATQSRPNPRDWDDAALLSVLVLVDLPDLASRSGDGDPIRGLNSILDWSNTLSLGEQQRLAFARIVTNRPRLVIMDESTSALDVKSENKMYALLKELPLEAEGASNMGSTYISVGHRPTLLAYHDIKLAIKDGVGVVSEIQNSFVVDEDFLLG</sequence>
<reference evidence="12 13" key="1">
    <citation type="journal article" date="2020" name="G3 (Bethesda)">
        <title>Improved Reference Genome for Cyclotella cryptica CCMP332, a Model for Cell Wall Morphogenesis, Salinity Adaptation, and Lipid Production in Diatoms (Bacillariophyta).</title>
        <authorList>
            <person name="Roberts W.R."/>
            <person name="Downey K.M."/>
            <person name="Ruck E.C."/>
            <person name="Traller J.C."/>
            <person name="Alverson A.J."/>
        </authorList>
    </citation>
    <scope>NUCLEOTIDE SEQUENCE [LARGE SCALE GENOMIC DNA]</scope>
    <source>
        <strain evidence="12 13">CCMP332</strain>
    </source>
</reference>
<dbReference type="CDD" id="cd03223">
    <property type="entry name" value="ABCD_peroxisomal_ALDP"/>
    <property type="match status" value="1"/>
</dbReference>
<evidence type="ECO:0000256" key="4">
    <source>
        <dbReference type="ARBA" id="ARBA00022741"/>
    </source>
</evidence>
<dbReference type="PANTHER" id="PTHR11384">
    <property type="entry name" value="ATP-BINDING CASSETTE, SUB-FAMILY D MEMBER"/>
    <property type="match status" value="1"/>
</dbReference>
<dbReference type="PROSITE" id="PS00211">
    <property type="entry name" value="ABC_TRANSPORTER_1"/>
    <property type="match status" value="1"/>
</dbReference>
<feature type="transmembrane region" description="Helical" evidence="9">
    <location>
        <begin position="258"/>
        <end position="277"/>
    </location>
</feature>
<keyword evidence="7 9" id="KW-0472">Membrane</keyword>
<dbReference type="Pfam" id="PF00005">
    <property type="entry name" value="ABC_tran"/>
    <property type="match status" value="1"/>
</dbReference>
<feature type="compositionally biased region" description="Polar residues" evidence="8">
    <location>
        <begin position="34"/>
        <end position="59"/>
    </location>
</feature>
<keyword evidence="5" id="KW-0067">ATP-binding</keyword>
<protein>
    <recommendedName>
        <fullName evidence="14">ATP-dependent transporter ycf16</fullName>
    </recommendedName>
</protein>
<dbReference type="InterPro" id="IPR036640">
    <property type="entry name" value="ABC1_TM_sf"/>
</dbReference>
<keyword evidence="13" id="KW-1185">Reference proteome</keyword>
<dbReference type="Pfam" id="PF06472">
    <property type="entry name" value="ABC_membrane_2"/>
    <property type="match status" value="2"/>
</dbReference>
<proteinExistence type="inferred from homology"/>
<dbReference type="SUPFAM" id="SSF52540">
    <property type="entry name" value="P-loop containing nucleoside triphosphate hydrolases"/>
    <property type="match status" value="1"/>
</dbReference>